<dbReference type="InterPro" id="IPR018313">
    <property type="entry name" value="SBP_3_CS"/>
</dbReference>
<evidence type="ECO:0000313" key="6">
    <source>
        <dbReference type="EMBL" id="ADH65208.1"/>
    </source>
</evidence>
<name>D7BJ52_ALLS1</name>
<dbReference type="KEGG" id="msv:Mesil_3397"/>
<gene>
    <name evidence="6" type="ORF">Mesil_3397</name>
</gene>
<evidence type="ECO:0000259" key="5">
    <source>
        <dbReference type="SMART" id="SM00062"/>
    </source>
</evidence>
<evidence type="ECO:0000313" key="7">
    <source>
        <dbReference type="Proteomes" id="UP000001916"/>
    </source>
</evidence>
<dbReference type="GO" id="GO:0006865">
    <property type="term" value="P:amino acid transport"/>
    <property type="evidence" value="ECO:0007669"/>
    <property type="project" value="TreeGrafter"/>
</dbReference>
<dbReference type="RefSeq" id="WP_013159721.1">
    <property type="nucleotide sequence ID" value="NC_014213.1"/>
</dbReference>
<dbReference type="PROSITE" id="PS01039">
    <property type="entry name" value="SBP_BACTERIAL_3"/>
    <property type="match status" value="1"/>
</dbReference>
<dbReference type="eggNOG" id="COG0834">
    <property type="taxonomic scope" value="Bacteria"/>
</dbReference>
<dbReference type="AlphaFoldDB" id="D7BJ52"/>
<sequence length="345" mass="38157">MIKAWRKPLLLVAVVAYVLTGMGLAQQSRLDVVKGRGKLVCGVNARLPGFGFLDEKTGKATGFDVDFCRAVAAALFDDPEKVEYVPLDARVRFQAVQNGEVDVAFRNTTVTSSRDGAVGVDFLPVTFYDGQGVMVKKGKASSLRELEGATFCTTQGTTNEKNISDYIRSRRWRNTRLLTFEDGQKVFAALLEGRCDAFTADKSQLVGYRGTASNPDDLLILRETISKEPLAGMVRENDSRWRDALTWIVYATIQAEEFGITVKNLDQQTKSDVPEVRRFLGLEGTLGKDLGLPPDFAVRIVRHVGNYGEIYDRYFGPKSAFAIPRAGTLNALYNKGGLLYSPPFR</sequence>
<feature type="domain" description="Solute-binding protein family 3/N-terminal" evidence="5">
    <location>
        <begin position="38"/>
        <end position="268"/>
    </location>
</feature>
<dbReference type="PANTHER" id="PTHR30085:SF7">
    <property type="entry name" value="AMINO-ACID ABC TRANSPORTER-BINDING PROTEIN YHDW-RELATED"/>
    <property type="match status" value="1"/>
</dbReference>
<organism evidence="6 7">
    <name type="scientific">Allomeiothermus silvanus (strain ATCC 700542 / DSM 9946 / NBRC 106475 / NCIMB 13440 / VI-R2)</name>
    <name type="common">Thermus silvanus</name>
    <dbReference type="NCBI Taxonomy" id="526227"/>
    <lineage>
        <taxon>Bacteria</taxon>
        <taxon>Thermotogati</taxon>
        <taxon>Deinococcota</taxon>
        <taxon>Deinococci</taxon>
        <taxon>Thermales</taxon>
        <taxon>Thermaceae</taxon>
        <taxon>Allomeiothermus</taxon>
    </lineage>
</organism>
<proteinExistence type="inferred from homology"/>
<protein>
    <recommendedName>
        <fullName evidence="5">Solute-binding protein family 3/N-terminal domain-containing protein</fullName>
    </recommendedName>
</protein>
<reference evidence="6 7" key="1">
    <citation type="journal article" date="2010" name="Stand. Genomic Sci.">
        <title>Complete genome sequence of Meiothermus silvanus type strain (VI-R2).</title>
        <authorList>
            <person name="Sikorski J."/>
            <person name="Tindall B.J."/>
            <person name="Lowry S."/>
            <person name="Lucas S."/>
            <person name="Nolan M."/>
            <person name="Copeland A."/>
            <person name="Glavina Del Rio T."/>
            <person name="Tice H."/>
            <person name="Cheng J.F."/>
            <person name="Han C."/>
            <person name="Pitluck S."/>
            <person name="Liolios K."/>
            <person name="Ivanova N."/>
            <person name="Mavromatis K."/>
            <person name="Mikhailova N."/>
            <person name="Pati A."/>
            <person name="Goodwin L."/>
            <person name="Chen A."/>
            <person name="Palaniappan K."/>
            <person name="Land M."/>
            <person name="Hauser L."/>
            <person name="Chang Y.J."/>
            <person name="Jeffries C.D."/>
            <person name="Rohde M."/>
            <person name="Goker M."/>
            <person name="Woyke T."/>
            <person name="Bristow J."/>
            <person name="Eisen J.A."/>
            <person name="Markowitz V."/>
            <person name="Hugenholtz P."/>
            <person name="Kyrpides N.C."/>
            <person name="Klenk H.P."/>
            <person name="Lapidus A."/>
        </authorList>
    </citation>
    <scope>NUCLEOTIDE SEQUENCE [LARGE SCALE GENOMIC DNA]</scope>
    <source>
        <strain evidence="7">ATCC 700542 / DSM 9946 / VI-R2</strain>
        <plasmid evidence="7">Plasmid pMESIL01</plasmid>
    </source>
</reference>
<dbReference type="InterPro" id="IPR001638">
    <property type="entry name" value="Solute-binding_3/MltF_N"/>
</dbReference>
<dbReference type="InterPro" id="IPR051455">
    <property type="entry name" value="Bact_solute-bind_prot3"/>
</dbReference>
<keyword evidence="7" id="KW-1185">Reference proteome</keyword>
<dbReference type="Gene3D" id="3.40.190.10">
    <property type="entry name" value="Periplasmic binding protein-like II"/>
    <property type="match status" value="2"/>
</dbReference>
<evidence type="ECO:0000256" key="3">
    <source>
        <dbReference type="ARBA" id="ARBA00022729"/>
    </source>
</evidence>
<evidence type="ECO:0000256" key="2">
    <source>
        <dbReference type="ARBA" id="ARBA00022448"/>
    </source>
</evidence>
<dbReference type="Proteomes" id="UP000001916">
    <property type="component" value="Plasmid pMESIL01"/>
</dbReference>
<keyword evidence="3" id="KW-0732">Signal</keyword>
<keyword evidence="6" id="KW-0614">Plasmid</keyword>
<comment type="similarity">
    <text evidence="1 4">Belongs to the bacterial solute-binding protein 3 family.</text>
</comment>
<dbReference type="PANTHER" id="PTHR30085">
    <property type="entry name" value="AMINO ACID ABC TRANSPORTER PERMEASE"/>
    <property type="match status" value="1"/>
</dbReference>
<dbReference type="SMART" id="SM00062">
    <property type="entry name" value="PBPb"/>
    <property type="match status" value="1"/>
</dbReference>
<dbReference type="HOGENOM" id="CLU_019602_3_1_0"/>
<geneLocation type="plasmid" evidence="6 7">
    <name>pMESIL01</name>
</geneLocation>
<dbReference type="Pfam" id="PF00497">
    <property type="entry name" value="SBP_bac_3"/>
    <property type="match status" value="1"/>
</dbReference>
<keyword evidence="2" id="KW-0813">Transport</keyword>
<evidence type="ECO:0000256" key="1">
    <source>
        <dbReference type="ARBA" id="ARBA00010333"/>
    </source>
</evidence>
<dbReference type="EMBL" id="CP002043">
    <property type="protein sequence ID" value="ADH65208.1"/>
    <property type="molecule type" value="Genomic_DNA"/>
</dbReference>
<dbReference type="CDD" id="cd13692">
    <property type="entry name" value="PBP2_BztA"/>
    <property type="match status" value="1"/>
</dbReference>
<evidence type="ECO:0000256" key="4">
    <source>
        <dbReference type="RuleBase" id="RU003744"/>
    </source>
</evidence>
<dbReference type="SUPFAM" id="SSF53850">
    <property type="entry name" value="Periplasmic binding protein-like II"/>
    <property type="match status" value="1"/>
</dbReference>
<accession>D7BJ52</accession>